<reference evidence="7 8" key="1">
    <citation type="submission" date="2021-05" db="EMBL/GenBank/DDBJ databases">
        <title>Roseococcus sp. XZZS9, whole genome shotgun sequencing project.</title>
        <authorList>
            <person name="Zhao G."/>
            <person name="Shen L."/>
        </authorList>
    </citation>
    <scope>NUCLEOTIDE SEQUENCE [LARGE SCALE GENOMIC DNA]</scope>
    <source>
        <strain evidence="7 8">XZZS9</strain>
    </source>
</reference>
<keyword evidence="5" id="KW-0443">Lipid metabolism</keyword>
<dbReference type="InterPro" id="IPR057206">
    <property type="entry name" value="DUF7884"/>
</dbReference>
<organism evidence="7 8">
    <name type="scientific">Roseococcus pinisoli</name>
    <dbReference type="NCBI Taxonomy" id="2835040"/>
    <lineage>
        <taxon>Bacteria</taxon>
        <taxon>Pseudomonadati</taxon>
        <taxon>Pseudomonadota</taxon>
        <taxon>Alphaproteobacteria</taxon>
        <taxon>Acetobacterales</taxon>
        <taxon>Roseomonadaceae</taxon>
        <taxon>Roseococcus</taxon>
    </lineage>
</organism>
<evidence type="ECO:0000256" key="5">
    <source>
        <dbReference type="ARBA" id="ARBA00023098"/>
    </source>
</evidence>
<evidence type="ECO:0000256" key="1">
    <source>
        <dbReference type="ARBA" id="ARBA00010815"/>
    </source>
</evidence>
<dbReference type="RefSeq" id="WP_213668859.1">
    <property type="nucleotide sequence ID" value="NZ_JAHCDA010000001.1"/>
</dbReference>
<dbReference type="PIRSF" id="PIRSF003085">
    <property type="entry name" value="CMAS"/>
    <property type="match status" value="1"/>
</dbReference>
<comment type="caution">
    <text evidence="7">The sequence shown here is derived from an EMBL/GenBank/DDBJ whole genome shotgun (WGS) entry which is preliminary data.</text>
</comment>
<comment type="similarity">
    <text evidence="1">Belongs to the CFA/CMAS family.</text>
</comment>
<evidence type="ECO:0000313" key="8">
    <source>
        <dbReference type="Proteomes" id="UP000766336"/>
    </source>
</evidence>
<evidence type="ECO:0000256" key="3">
    <source>
        <dbReference type="ARBA" id="ARBA00022679"/>
    </source>
</evidence>
<protein>
    <submittedName>
        <fullName evidence="7">Class I SAM-dependent methyltransferase</fullName>
    </submittedName>
</protein>
<dbReference type="Pfam" id="PF02353">
    <property type="entry name" value="CMAS"/>
    <property type="match status" value="1"/>
</dbReference>
<dbReference type="InterPro" id="IPR003333">
    <property type="entry name" value="CMAS"/>
</dbReference>
<keyword evidence="2 7" id="KW-0489">Methyltransferase</keyword>
<dbReference type="PANTHER" id="PTHR43667:SF1">
    <property type="entry name" value="CYCLOPROPANE-FATTY-ACYL-PHOSPHOLIPID SYNTHASE"/>
    <property type="match status" value="1"/>
</dbReference>
<dbReference type="Pfam" id="PF25371">
    <property type="entry name" value="DUF7884"/>
    <property type="match status" value="1"/>
</dbReference>
<sequence>MPWKVGRDRVLQLMLRRFVQRGALLVRFPDGREAMLGPGGEPSGGLHLKTEHAVRRMMLNPSLALGELYMEGEIEPIAGSLHDMLDVLSLNQTLSGDPGFSWILNWGRWAVRRLRQLNPAGLARRRISYHYDIDEAVYGLFLDEDRQYSCAYFPTGTETLEEAQLAKKRHIAAKLKLDRPGLEVLDIGCGWGGMALTLAREYGARVTGITLSREQLAIARARAEAAGLADQVRFELLDYRAWDRPMDRVVSVGMVEHVGINHYGTYFGAVARALREDGVALVHGIGRSTGPGATNPWINRYIFPGGYSPAVSEVVPAVEKAGLWITDMEILRLHYALTLREWSRRFAAHREEIRARHDERFCRMFEFYLAGSESAFRHGGHMNWQLQLTRTVDALPLNRDYMLRAEQAPPGYAAAPAMTSLAV</sequence>
<name>A0ABS5Q9S2_9PROT</name>
<dbReference type="Gene3D" id="3.40.50.150">
    <property type="entry name" value="Vaccinia Virus protein VP39"/>
    <property type="match status" value="1"/>
</dbReference>
<dbReference type="GO" id="GO:0008168">
    <property type="term" value="F:methyltransferase activity"/>
    <property type="evidence" value="ECO:0007669"/>
    <property type="project" value="UniProtKB-KW"/>
</dbReference>
<proteinExistence type="inferred from homology"/>
<dbReference type="EMBL" id="JAHCDA010000001">
    <property type="protein sequence ID" value="MBS7810227.1"/>
    <property type="molecule type" value="Genomic_DNA"/>
</dbReference>
<dbReference type="SUPFAM" id="SSF53335">
    <property type="entry name" value="S-adenosyl-L-methionine-dependent methyltransferases"/>
    <property type="match status" value="1"/>
</dbReference>
<evidence type="ECO:0000256" key="2">
    <source>
        <dbReference type="ARBA" id="ARBA00022603"/>
    </source>
</evidence>
<dbReference type="Proteomes" id="UP000766336">
    <property type="component" value="Unassembled WGS sequence"/>
</dbReference>
<evidence type="ECO:0000256" key="4">
    <source>
        <dbReference type="ARBA" id="ARBA00022691"/>
    </source>
</evidence>
<keyword evidence="8" id="KW-1185">Reference proteome</keyword>
<feature type="domain" description="DUF7884" evidence="6">
    <location>
        <begin position="23"/>
        <end position="90"/>
    </location>
</feature>
<dbReference type="GO" id="GO:0032259">
    <property type="term" value="P:methylation"/>
    <property type="evidence" value="ECO:0007669"/>
    <property type="project" value="UniProtKB-KW"/>
</dbReference>
<keyword evidence="3" id="KW-0808">Transferase</keyword>
<dbReference type="CDD" id="cd02440">
    <property type="entry name" value="AdoMet_MTases"/>
    <property type="match status" value="1"/>
</dbReference>
<accession>A0ABS5Q9S2</accession>
<dbReference type="InterPro" id="IPR050723">
    <property type="entry name" value="CFA/CMAS"/>
</dbReference>
<keyword evidence="4" id="KW-0949">S-adenosyl-L-methionine</keyword>
<dbReference type="PANTHER" id="PTHR43667">
    <property type="entry name" value="CYCLOPROPANE-FATTY-ACYL-PHOSPHOLIPID SYNTHASE"/>
    <property type="match status" value="1"/>
</dbReference>
<gene>
    <name evidence="7" type="ORF">KHU32_04705</name>
</gene>
<evidence type="ECO:0000259" key="6">
    <source>
        <dbReference type="Pfam" id="PF25371"/>
    </source>
</evidence>
<dbReference type="InterPro" id="IPR029063">
    <property type="entry name" value="SAM-dependent_MTases_sf"/>
</dbReference>
<evidence type="ECO:0000313" key="7">
    <source>
        <dbReference type="EMBL" id="MBS7810227.1"/>
    </source>
</evidence>